<accession>A0A0D2NT06</accession>
<gene>
    <name evidence="2" type="ORF">MNEG_0595</name>
</gene>
<feature type="region of interest" description="Disordered" evidence="1">
    <location>
        <begin position="771"/>
        <end position="808"/>
    </location>
</feature>
<dbReference type="RefSeq" id="XP_013906365.1">
    <property type="nucleotide sequence ID" value="XM_014050911.1"/>
</dbReference>
<dbReference type="EMBL" id="KK100270">
    <property type="protein sequence ID" value="KIZ07346.1"/>
    <property type="molecule type" value="Genomic_DNA"/>
</dbReference>
<sequence>MQDAGVAFVNETDCCKASFGSSGCGKYCYVKDDSVQAPNRQCKVIKSADECAKLRFSGRKPFSALDHCCSAHFGKAGCGTFPDRCYAADTFNPGRCAEMRGVADCAAAMDRREAWRERAQCCDFYRFSPKNCKNQATCWVVDPKSAPHRKCKQVNADDCPQKFAAGKGWESRDACCKEGFHGKGCREFPGTCYEMMLDSRNPYEACKQIKGVSQCAAKIETKRKGIMFYKHLSCCAAVLPEAGLNATMAANANGCPFSCWSKPARAQEPHRECIERKADPKGCGFDVKSRNHTWGTKDACCLGAYGKRGCRRYPDTCWVKKPPDNSKSGKTSPDRACVKLTTPRECAAKEDSGVKLLASEEKCCATNFGAGGCKAYPAKCFARHSSKGLPDRTCVPVNGKAECAKVLDGKSGAVTKAECCKGFKGGCKTFPSTCFSPAPLDSTFPDKGCSFVSKDRARCKDEISRGVAFTSKVACECSHFKRSCPPPHTAPCYLAERGSCKEVKDRAVCAAALELKTAWKTREECCVLNYDFWSEGCNATCWVNPQKVVLPPALKGLARPKPSRPCVQVGTDRGLCHALWSNGTAWLNQAECCSSNFPRTGCRVYPTSCWVQHTNNDFYDFDKTCSLQALGLSKCAAGINDGTAFDKEADCCKAIYGPQGCKVFPKTCWVPGQTFPDRTCSQLNDKSFCPENIKLGNAFATQADCCKQHKCKTYPFPCHVKGVACEFENQNVGRCKDSGARGLAWATQQECLCEGFGRGCKGVVSRASGEDFGESQEGEEDGEEWVAEQGPVKHAPSGPSSCWVRDPMLDPSRPDRRCVVKALGRSECAAAVEASKAWTKEQDCCEAIWGAKGCHVYPRSCWAPGPVFPDRACTLKNEPNQCPWNIVAGIAFEREEDCCRYHKCRVLPFPCWARDSDKLFRSGGKDCVWEDKNEMRCKTQGSDGTAGATKAACMCASFKIGCGAPKGNKGR</sequence>
<evidence type="ECO:0000256" key="1">
    <source>
        <dbReference type="SAM" id="MobiDB-lite"/>
    </source>
</evidence>
<protein>
    <submittedName>
        <fullName evidence="2">Uncharacterized protein</fullName>
    </submittedName>
</protein>
<dbReference type="GeneID" id="25726713"/>
<dbReference type="OrthoDB" id="10569824at2759"/>
<keyword evidence="3" id="KW-1185">Reference proteome</keyword>
<organism evidence="2 3">
    <name type="scientific">Monoraphidium neglectum</name>
    <dbReference type="NCBI Taxonomy" id="145388"/>
    <lineage>
        <taxon>Eukaryota</taxon>
        <taxon>Viridiplantae</taxon>
        <taxon>Chlorophyta</taxon>
        <taxon>core chlorophytes</taxon>
        <taxon>Chlorophyceae</taxon>
        <taxon>CS clade</taxon>
        <taxon>Sphaeropleales</taxon>
        <taxon>Selenastraceae</taxon>
        <taxon>Monoraphidium</taxon>
    </lineage>
</organism>
<name>A0A0D2NT06_9CHLO</name>
<dbReference type="Proteomes" id="UP000054498">
    <property type="component" value="Unassembled WGS sequence"/>
</dbReference>
<evidence type="ECO:0000313" key="2">
    <source>
        <dbReference type="EMBL" id="KIZ07346.1"/>
    </source>
</evidence>
<reference evidence="2 3" key="1">
    <citation type="journal article" date="2013" name="BMC Genomics">
        <title>Reconstruction of the lipid metabolism for the microalga Monoraphidium neglectum from its genome sequence reveals characteristics suitable for biofuel production.</title>
        <authorList>
            <person name="Bogen C."/>
            <person name="Al-Dilaimi A."/>
            <person name="Albersmeier A."/>
            <person name="Wichmann J."/>
            <person name="Grundmann M."/>
            <person name="Rupp O."/>
            <person name="Lauersen K.J."/>
            <person name="Blifernez-Klassen O."/>
            <person name="Kalinowski J."/>
            <person name="Goesmann A."/>
            <person name="Mussgnug J.H."/>
            <person name="Kruse O."/>
        </authorList>
    </citation>
    <scope>NUCLEOTIDE SEQUENCE [LARGE SCALE GENOMIC DNA]</scope>
    <source>
        <strain evidence="2 3">SAG 48.87</strain>
    </source>
</reference>
<feature type="compositionally biased region" description="Acidic residues" evidence="1">
    <location>
        <begin position="771"/>
        <end position="786"/>
    </location>
</feature>
<proteinExistence type="predicted"/>
<evidence type="ECO:0000313" key="3">
    <source>
        <dbReference type="Proteomes" id="UP000054498"/>
    </source>
</evidence>
<dbReference type="KEGG" id="mng:MNEG_0595"/>
<dbReference type="AlphaFoldDB" id="A0A0D2NT06"/>